<dbReference type="SMART" id="SM00530">
    <property type="entry name" value="HTH_XRE"/>
    <property type="match status" value="1"/>
</dbReference>
<sequence>MIGAYLKKYRTEGNVTTKSLAEELKVSQSYISQIENEKKIPSVNKLFKITESIALCSIKEKCEQDGLNSVEYYIECQILASSYISEIIKNINLDSIHNDKEKQMLKDLIEFNDKTSSLPWVSSTYKDISHDIINGENIKINLDYIFRKNVKITIDGQSLTTEDLTALQILIEGIRSRHKS</sequence>
<dbReference type="RefSeq" id="WP_084954147.1">
    <property type="nucleotide sequence ID" value="NZ_JASHGF010000008.1"/>
</dbReference>
<dbReference type="GO" id="GO:0003677">
    <property type="term" value="F:DNA binding"/>
    <property type="evidence" value="ECO:0007669"/>
    <property type="project" value="UniProtKB-KW"/>
</dbReference>
<feature type="domain" description="HTH cro/C1-type" evidence="2">
    <location>
        <begin position="6"/>
        <end position="61"/>
    </location>
</feature>
<dbReference type="Proteomes" id="UP000193505">
    <property type="component" value="Unassembled WGS sequence"/>
</dbReference>
<name>A0A1X1KWH8_STRMT</name>
<evidence type="ECO:0000313" key="3">
    <source>
        <dbReference type="EMBL" id="ORP03807.1"/>
    </source>
</evidence>
<gene>
    <name evidence="3" type="ORF">B7694_07350</name>
</gene>
<dbReference type="SUPFAM" id="SSF47413">
    <property type="entry name" value="lambda repressor-like DNA-binding domains"/>
    <property type="match status" value="1"/>
</dbReference>
<evidence type="ECO:0000256" key="1">
    <source>
        <dbReference type="ARBA" id="ARBA00023125"/>
    </source>
</evidence>
<dbReference type="InterPro" id="IPR010982">
    <property type="entry name" value="Lambda_DNA-bd_dom_sf"/>
</dbReference>
<dbReference type="EMBL" id="NCVL01000050">
    <property type="protein sequence ID" value="ORP03807.1"/>
    <property type="molecule type" value="Genomic_DNA"/>
</dbReference>
<evidence type="ECO:0000259" key="2">
    <source>
        <dbReference type="PROSITE" id="PS50943"/>
    </source>
</evidence>
<dbReference type="PANTHER" id="PTHR46797:SF1">
    <property type="entry name" value="METHYLPHOSPHONATE SYNTHASE"/>
    <property type="match status" value="1"/>
</dbReference>
<dbReference type="GO" id="GO:0003700">
    <property type="term" value="F:DNA-binding transcription factor activity"/>
    <property type="evidence" value="ECO:0007669"/>
    <property type="project" value="TreeGrafter"/>
</dbReference>
<reference evidence="3 4" key="1">
    <citation type="journal article" date="2016" name="Eur. J. Clin. Microbiol. Infect. Dis.">
        <title>Whole genome sequencing as a tool for phylogenetic analysis of clinical strains of Mitis group streptococci.</title>
        <authorList>
            <person name="Rasmussen L.H."/>
            <person name="Dargis R."/>
            <person name="Hojholt K."/>
            <person name="Christensen J.J."/>
            <person name="Skovgaard O."/>
            <person name="Justesen U.S."/>
            <person name="Rosenvinge F.S."/>
            <person name="Moser C."/>
            <person name="Lukjancenko O."/>
            <person name="Rasmussen S."/>
            <person name="Nielsen X.C."/>
        </authorList>
    </citation>
    <scope>NUCLEOTIDE SEQUENCE [LARGE SCALE GENOMIC DNA]</scope>
    <source>
        <strain evidence="3 4">OD_310347_11</strain>
    </source>
</reference>
<protein>
    <submittedName>
        <fullName evidence="3">Transcriptional regulator</fullName>
    </submittedName>
</protein>
<dbReference type="Gene3D" id="1.10.260.40">
    <property type="entry name" value="lambda repressor-like DNA-binding domains"/>
    <property type="match status" value="1"/>
</dbReference>
<accession>A0A1X1KWH8</accession>
<dbReference type="InterPro" id="IPR001387">
    <property type="entry name" value="Cro/C1-type_HTH"/>
</dbReference>
<dbReference type="InterPro" id="IPR050807">
    <property type="entry name" value="TransReg_Diox_bact_type"/>
</dbReference>
<dbReference type="PROSITE" id="PS50943">
    <property type="entry name" value="HTH_CROC1"/>
    <property type="match status" value="1"/>
</dbReference>
<dbReference type="CDD" id="cd00093">
    <property type="entry name" value="HTH_XRE"/>
    <property type="match status" value="1"/>
</dbReference>
<evidence type="ECO:0000313" key="4">
    <source>
        <dbReference type="Proteomes" id="UP000193505"/>
    </source>
</evidence>
<organism evidence="3 4">
    <name type="scientific">Streptococcus mitis</name>
    <dbReference type="NCBI Taxonomy" id="28037"/>
    <lineage>
        <taxon>Bacteria</taxon>
        <taxon>Bacillati</taxon>
        <taxon>Bacillota</taxon>
        <taxon>Bacilli</taxon>
        <taxon>Lactobacillales</taxon>
        <taxon>Streptococcaceae</taxon>
        <taxon>Streptococcus</taxon>
        <taxon>Streptococcus mitis group</taxon>
    </lineage>
</organism>
<dbReference type="AlphaFoldDB" id="A0A1X1KWH8"/>
<keyword evidence="1" id="KW-0238">DNA-binding</keyword>
<comment type="caution">
    <text evidence="3">The sequence shown here is derived from an EMBL/GenBank/DDBJ whole genome shotgun (WGS) entry which is preliminary data.</text>
</comment>
<dbReference type="PANTHER" id="PTHR46797">
    <property type="entry name" value="HTH-TYPE TRANSCRIPTIONAL REGULATOR"/>
    <property type="match status" value="1"/>
</dbReference>
<proteinExistence type="predicted"/>
<dbReference type="Pfam" id="PF01381">
    <property type="entry name" value="HTH_3"/>
    <property type="match status" value="1"/>
</dbReference>
<dbReference type="GO" id="GO:0005829">
    <property type="term" value="C:cytosol"/>
    <property type="evidence" value="ECO:0007669"/>
    <property type="project" value="TreeGrafter"/>
</dbReference>